<dbReference type="EC" id="2.7.11.1" evidence="2"/>
<reference evidence="12 13" key="1">
    <citation type="submission" date="2018-03" db="EMBL/GenBank/DDBJ databases">
        <title>Draft genome sequence of Rohu Carp (Labeo rohita).</title>
        <authorList>
            <person name="Das P."/>
            <person name="Kushwaha B."/>
            <person name="Joshi C.G."/>
            <person name="Kumar D."/>
            <person name="Nagpure N.S."/>
            <person name="Sahoo L."/>
            <person name="Das S.P."/>
            <person name="Bit A."/>
            <person name="Patnaik S."/>
            <person name="Meher P.K."/>
            <person name="Jayasankar P."/>
            <person name="Koringa P.G."/>
            <person name="Patel N.V."/>
            <person name="Hinsu A.T."/>
            <person name="Kumar R."/>
            <person name="Pandey M."/>
            <person name="Agarwal S."/>
            <person name="Srivastava S."/>
            <person name="Singh M."/>
            <person name="Iquebal M.A."/>
            <person name="Jaiswal S."/>
            <person name="Angadi U.B."/>
            <person name="Kumar N."/>
            <person name="Raza M."/>
            <person name="Shah T.M."/>
            <person name="Rai A."/>
            <person name="Jena J.K."/>
        </authorList>
    </citation>
    <scope>NUCLEOTIDE SEQUENCE [LARGE SCALE GENOMIC DNA]</scope>
    <source>
        <strain evidence="12">DASCIFA01</strain>
        <tissue evidence="12">Testis</tissue>
    </source>
</reference>
<feature type="compositionally biased region" description="Low complexity" evidence="10">
    <location>
        <begin position="165"/>
        <end position="178"/>
    </location>
</feature>
<accession>A0A498P3G0</accession>
<evidence type="ECO:0000256" key="3">
    <source>
        <dbReference type="ARBA" id="ARBA00022527"/>
    </source>
</evidence>
<evidence type="ECO:0000256" key="6">
    <source>
        <dbReference type="ARBA" id="ARBA00022777"/>
    </source>
</evidence>
<comment type="catalytic activity">
    <reaction evidence="8">
        <text>L-threonyl-[protein] + ATP = O-phospho-L-threonyl-[protein] + ADP + H(+)</text>
        <dbReference type="Rhea" id="RHEA:46608"/>
        <dbReference type="Rhea" id="RHEA-COMP:11060"/>
        <dbReference type="Rhea" id="RHEA-COMP:11605"/>
        <dbReference type="ChEBI" id="CHEBI:15378"/>
        <dbReference type="ChEBI" id="CHEBI:30013"/>
        <dbReference type="ChEBI" id="CHEBI:30616"/>
        <dbReference type="ChEBI" id="CHEBI:61977"/>
        <dbReference type="ChEBI" id="CHEBI:456216"/>
        <dbReference type="EC" id="2.7.11.1"/>
    </reaction>
</comment>
<sequence length="588" mass="65086">MRDNSLWCEDVQRVSRKEKAERGGECVDGVNPRTTLTPTDHTAELHPRPDETPVGTGEGGGQEGKERGGGKSKKKRQKKRRFRRFASFFCCLSRPKSTKAQGEQVEQAEEDQGTDGTPSRSCTDDQTSLQDVTCSVEDNDHQEAPSSAPEPAPTAEDQQMEDVQPQDQDSPDSPSADDSPSHLLRHLDCDKIMRDEDPICWTYAIGEKLGEGGCGSVFAGTRVEDGLQVAVKFTEKGEDEPYLSLPDHPSPVPAEVALTVMANQGPRCRHIIELLDWQDNPDHYIMVLERPSPCMDMHDYFEHHGDLFTETLVRHFMRQAIEAAVICCSRGVFHRDIKMSNLLVNTETMEVKLIDFGVGDLLKSSPYIFFSGTANFCPPEYFTKGEYHGKQATVWSLGVLLFNMMTNRYPYSSDIKLMDADVWTEPDFSDECCRFIRGCLKSNPEQRIHLEEMLSHDWFKSQVTHFTSSLVPEIPHTADPKVLAMGSWVQEILSGPLLEINVNAALNAAAPGSAEDSEVSESGYTDTRHVHHKGSSHNGKEQKEVPVKAAPVFAVVASARAGIKGSFSPRAPLSTSLVPEVPAKAALV</sequence>
<dbReference type="GO" id="GO:0043066">
    <property type="term" value="P:negative regulation of apoptotic process"/>
    <property type="evidence" value="ECO:0007669"/>
    <property type="project" value="TreeGrafter"/>
</dbReference>
<feature type="compositionally biased region" description="Basic and acidic residues" evidence="10">
    <location>
        <begin position="10"/>
        <end position="25"/>
    </location>
</feature>
<gene>
    <name evidence="12" type="ORF">ROHU_000854</name>
</gene>
<feature type="region of interest" description="Disordered" evidence="10">
    <location>
        <begin position="513"/>
        <end position="544"/>
    </location>
</feature>
<dbReference type="GO" id="GO:0004674">
    <property type="term" value="F:protein serine/threonine kinase activity"/>
    <property type="evidence" value="ECO:0007669"/>
    <property type="project" value="UniProtKB-KW"/>
</dbReference>
<keyword evidence="6 12" id="KW-0418">Kinase</keyword>
<dbReference type="PANTHER" id="PTHR22984:SF11">
    <property type="entry name" value="AURORA KINASE-RELATED"/>
    <property type="match status" value="1"/>
</dbReference>
<dbReference type="GO" id="GO:0007346">
    <property type="term" value="P:regulation of mitotic cell cycle"/>
    <property type="evidence" value="ECO:0007669"/>
    <property type="project" value="TreeGrafter"/>
</dbReference>
<feature type="compositionally biased region" description="Basic and acidic residues" evidence="10">
    <location>
        <begin position="41"/>
        <end position="51"/>
    </location>
</feature>
<evidence type="ECO:0000256" key="4">
    <source>
        <dbReference type="ARBA" id="ARBA00022679"/>
    </source>
</evidence>
<dbReference type="PROSITE" id="PS00108">
    <property type="entry name" value="PROTEIN_KINASE_ST"/>
    <property type="match status" value="1"/>
</dbReference>
<protein>
    <recommendedName>
        <fullName evidence="2">non-specific serine/threonine protein kinase</fullName>
        <ecNumber evidence="2">2.7.11.1</ecNumber>
    </recommendedName>
</protein>
<comment type="similarity">
    <text evidence="1">Belongs to the protein kinase superfamily. CAMK Ser/Thr protein kinase family. PIM subfamily.</text>
</comment>
<evidence type="ECO:0000256" key="2">
    <source>
        <dbReference type="ARBA" id="ARBA00012513"/>
    </source>
</evidence>
<dbReference type="FunFam" id="3.30.200.20:FF:000246">
    <property type="entry name" value="Pim proto-oncogene, serine/threonine kinase,-related 152"/>
    <property type="match status" value="1"/>
</dbReference>
<dbReference type="EMBL" id="QBIY01004548">
    <property type="protein sequence ID" value="RXN38733.1"/>
    <property type="molecule type" value="Genomic_DNA"/>
</dbReference>
<feature type="compositionally biased region" description="Low complexity" evidence="10">
    <location>
        <begin position="144"/>
        <end position="156"/>
    </location>
</feature>
<dbReference type="Proteomes" id="UP000290572">
    <property type="component" value="Unassembled WGS sequence"/>
</dbReference>
<evidence type="ECO:0000313" key="12">
    <source>
        <dbReference type="EMBL" id="RXN38733.1"/>
    </source>
</evidence>
<dbReference type="InterPro" id="IPR000719">
    <property type="entry name" value="Prot_kinase_dom"/>
</dbReference>
<comment type="catalytic activity">
    <reaction evidence="9">
        <text>L-seryl-[protein] + ATP = O-phospho-L-seryl-[protein] + ADP + H(+)</text>
        <dbReference type="Rhea" id="RHEA:17989"/>
        <dbReference type="Rhea" id="RHEA-COMP:9863"/>
        <dbReference type="Rhea" id="RHEA-COMP:11604"/>
        <dbReference type="ChEBI" id="CHEBI:15378"/>
        <dbReference type="ChEBI" id="CHEBI:29999"/>
        <dbReference type="ChEBI" id="CHEBI:30616"/>
        <dbReference type="ChEBI" id="CHEBI:83421"/>
        <dbReference type="ChEBI" id="CHEBI:456216"/>
        <dbReference type="EC" id="2.7.11.1"/>
    </reaction>
</comment>
<feature type="domain" description="Protein kinase" evidence="11">
    <location>
        <begin position="203"/>
        <end position="459"/>
    </location>
</feature>
<organism evidence="12 13">
    <name type="scientific">Labeo rohita</name>
    <name type="common">Indian major carp</name>
    <name type="synonym">Cyprinus rohita</name>
    <dbReference type="NCBI Taxonomy" id="84645"/>
    <lineage>
        <taxon>Eukaryota</taxon>
        <taxon>Metazoa</taxon>
        <taxon>Chordata</taxon>
        <taxon>Craniata</taxon>
        <taxon>Vertebrata</taxon>
        <taxon>Euteleostomi</taxon>
        <taxon>Actinopterygii</taxon>
        <taxon>Neopterygii</taxon>
        <taxon>Teleostei</taxon>
        <taxon>Ostariophysi</taxon>
        <taxon>Cypriniformes</taxon>
        <taxon>Cyprinidae</taxon>
        <taxon>Labeoninae</taxon>
        <taxon>Labeonini</taxon>
        <taxon>Labeo</taxon>
    </lineage>
</organism>
<feature type="compositionally biased region" description="Basic residues" evidence="10">
    <location>
        <begin position="70"/>
        <end position="81"/>
    </location>
</feature>
<dbReference type="FunFam" id="1.10.510.10:FF:000392">
    <property type="entry name" value="Pim proto-oncogene, serine/threonine kinase,-related 152"/>
    <property type="match status" value="1"/>
</dbReference>
<dbReference type="Gene3D" id="3.30.200.20">
    <property type="entry name" value="Phosphorylase Kinase, domain 1"/>
    <property type="match status" value="1"/>
</dbReference>
<evidence type="ECO:0000256" key="7">
    <source>
        <dbReference type="ARBA" id="ARBA00022840"/>
    </source>
</evidence>
<comment type="caution">
    <text evidence="12">The sequence shown here is derived from an EMBL/GenBank/DDBJ whole genome shotgun (WGS) entry which is preliminary data.</text>
</comment>
<dbReference type="GO" id="GO:0005524">
    <property type="term" value="F:ATP binding"/>
    <property type="evidence" value="ECO:0007669"/>
    <property type="project" value="UniProtKB-KW"/>
</dbReference>
<feature type="compositionally biased region" description="Polar residues" evidence="10">
    <location>
        <begin position="114"/>
        <end position="133"/>
    </location>
</feature>
<dbReference type="InterPro" id="IPR011009">
    <property type="entry name" value="Kinase-like_dom_sf"/>
</dbReference>
<dbReference type="Gene3D" id="1.10.510.10">
    <property type="entry name" value="Transferase(Phosphotransferase) domain 1"/>
    <property type="match status" value="1"/>
</dbReference>
<dbReference type="STRING" id="84645.A0A498P3G0"/>
<proteinExistence type="inferred from homology"/>
<dbReference type="AlphaFoldDB" id="A0A498P3G0"/>
<evidence type="ECO:0000256" key="9">
    <source>
        <dbReference type="ARBA" id="ARBA00048679"/>
    </source>
</evidence>
<evidence type="ECO:0000256" key="10">
    <source>
        <dbReference type="SAM" id="MobiDB-lite"/>
    </source>
</evidence>
<keyword evidence="7" id="KW-0067">ATP-binding</keyword>
<feature type="region of interest" description="Disordered" evidence="10">
    <location>
        <begin position="1"/>
        <end position="81"/>
    </location>
</feature>
<keyword evidence="4" id="KW-0808">Transferase</keyword>
<feature type="region of interest" description="Disordered" evidence="10">
    <location>
        <begin position="96"/>
        <end position="182"/>
    </location>
</feature>
<evidence type="ECO:0000313" key="13">
    <source>
        <dbReference type="Proteomes" id="UP000290572"/>
    </source>
</evidence>
<keyword evidence="5" id="KW-0547">Nucleotide-binding</keyword>
<dbReference type="PANTHER" id="PTHR22984">
    <property type="entry name" value="SERINE/THREONINE-PROTEIN KINASE PIM"/>
    <property type="match status" value="1"/>
</dbReference>
<dbReference type="Pfam" id="PF00069">
    <property type="entry name" value="Pkinase"/>
    <property type="match status" value="1"/>
</dbReference>
<keyword evidence="3" id="KW-0723">Serine/threonine-protein kinase</keyword>
<evidence type="ECO:0000256" key="5">
    <source>
        <dbReference type="ARBA" id="ARBA00022741"/>
    </source>
</evidence>
<evidence type="ECO:0000259" key="11">
    <source>
        <dbReference type="PROSITE" id="PS50011"/>
    </source>
</evidence>
<keyword evidence="13" id="KW-1185">Reference proteome</keyword>
<dbReference type="InterPro" id="IPR008271">
    <property type="entry name" value="Ser/Thr_kinase_AS"/>
</dbReference>
<evidence type="ECO:0000256" key="1">
    <source>
        <dbReference type="ARBA" id="ARBA00005505"/>
    </source>
</evidence>
<dbReference type="InterPro" id="IPR051138">
    <property type="entry name" value="PIM_Ser/Thr_kinase"/>
</dbReference>
<dbReference type="SMART" id="SM00220">
    <property type="entry name" value="S_TKc"/>
    <property type="match status" value="1"/>
</dbReference>
<dbReference type="SUPFAM" id="SSF56112">
    <property type="entry name" value="Protein kinase-like (PK-like)"/>
    <property type="match status" value="1"/>
</dbReference>
<evidence type="ECO:0000256" key="8">
    <source>
        <dbReference type="ARBA" id="ARBA00047899"/>
    </source>
</evidence>
<dbReference type="PROSITE" id="PS50011">
    <property type="entry name" value="PROTEIN_KINASE_DOM"/>
    <property type="match status" value="1"/>
</dbReference>
<dbReference type="GO" id="GO:0005737">
    <property type="term" value="C:cytoplasm"/>
    <property type="evidence" value="ECO:0007669"/>
    <property type="project" value="TreeGrafter"/>
</dbReference>
<name>A0A498P3G0_LABRO</name>